<proteinExistence type="predicted"/>
<reference evidence="1" key="1">
    <citation type="journal article" date="2024" name="J. Gen. Virol.">
        <title>Novel phages of Pseudomonas syringae unveil numerous potential auxiliary metabolic genes.</title>
        <authorList>
            <person name="Feltin C."/>
            <person name="Garneau J.R."/>
            <person name="Morris C.E."/>
            <person name="Berard A."/>
            <person name="Torres-Barcelo C."/>
        </authorList>
    </citation>
    <scope>NUCLEOTIDE SEQUENCE</scope>
</reference>
<accession>A0AAU6W0R4</accession>
<gene>
    <name evidence="1" type="ORF">Draal02_00012</name>
</gene>
<dbReference type="EMBL" id="PP179321">
    <property type="protein sequence ID" value="XAI70296.1"/>
    <property type="molecule type" value="Genomic_DNA"/>
</dbReference>
<protein>
    <submittedName>
        <fullName evidence="1">Uncharacterized protein</fullName>
    </submittedName>
</protein>
<name>A0AAU6W0R4_9VIRU</name>
<sequence length="60" mass="6737">MLAMPTEHTRYREVSDEVAVLMETGQHGKARELLAEFAVEAPEQSETIRLSCVRKYGTGL</sequence>
<evidence type="ECO:0000313" key="1">
    <source>
        <dbReference type="EMBL" id="XAI70296.1"/>
    </source>
</evidence>
<organism evidence="1">
    <name type="scientific">Pseudomonas phage Draal02</name>
    <dbReference type="NCBI Taxonomy" id="3138531"/>
    <lineage>
        <taxon>Viruses</taxon>
    </lineage>
</organism>